<keyword evidence="6" id="KW-0902">Two-component regulatory system</keyword>
<keyword evidence="5" id="KW-0418">Kinase</keyword>
<dbReference type="Pfam" id="PF02518">
    <property type="entry name" value="HATPase_c"/>
    <property type="match status" value="1"/>
</dbReference>
<dbReference type="InterPro" id="IPR008207">
    <property type="entry name" value="Sig_transdc_His_kin_Hpt_dom"/>
</dbReference>
<gene>
    <name evidence="14" type="ORF">IHQ68_04055</name>
</gene>
<feature type="domain" description="HPt" evidence="13">
    <location>
        <begin position="1"/>
        <end position="100"/>
    </location>
</feature>
<evidence type="ECO:0000259" key="11">
    <source>
        <dbReference type="PROSITE" id="PS50110"/>
    </source>
</evidence>
<dbReference type="SMART" id="SM00448">
    <property type="entry name" value="REC"/>
    <property type="match status" value="1"/>
</dbReference>
<dbReference type="Pfam" id="PF01627">
    <property type="entry name" value="Hpt"/>
    <property type="match status" value="1"/>
</dbReference>
<dbReference type="SUPFAM" id="SSF52172">
    <property type="entry name" value="CheY-like"/>
    <property type="match status" value="1"/>
</dbReference>
<evidence type="ECO:0000259" key="13">
    <source>
        <dbReference type="PROSITE" id="PS50894"/>
    </source>
</evidence>
<dbReference type="InterPro" id="IPR003594">
    <property type="entry name" value="HATPase_dom"/>
</dbReference>
<dbReference type="PROSITE" id="PS50894">
    <property type="entry name" value="HPT"/>
    <property type="match status" value="1"/>
</dbReference>
<feature type="modified residue" description="4-aspartylphosphate" evidence="8">
    <location>
        <position position="812"/>
    </location>
</feature>
<dbReference type="CDD" id="cd00088">
    <property type="entry name" value="HPT"/>
    <property type="match status" value="1"/>
</dbReference>
<dbReference type="InterPro" id="IPR037006">
    <property type="entry name" value="CheA-like_homodim_sf"/>
</dbReference>
<keyword evidence="4" id="KW-0808">Transferase</keyword>
<dbReference type="SMART" id="SM00260">
    <property type="entry name" value="CheW"/>
    <property type="match status" value="1"/>
</dbReference>
<accession>A0ABU1DCG3</accession>
<feature type="domain" description="Response regulatory" evidence="11">
    <location>
        <begin position="762"/>
        <end position="879"/>
    </location>
</feature>
<dbReference type="Gene3D" id="1.10.287.560">
    <property type="entry name" value="Histidine kinase CheA-like, homodimeric domain"/>
    <property type="match status" value="1"/>
</dbReference>
<dbReference type="InterPro" id="IPR001789">
    <property type="entry name" value="Sig_transdc_resp-reg_receiver"/>
</dbReference>
<feature type="modified residue" description="Phosphohistidine" evidence="7">
    <location>
        <position position="44"/>
    </location>
</feature>
<keyword evidence="3 8" id="KW-0597">Phosphoprotein</keyword>
<dbReference type="InterPro" id="IPR036061">
    <property type="entry name" value="CheW-like_dom_sf"/>
</dbReference>
<feature type="region of interest" description="Disordered" evidence="9">
    <location>
        <begin position="166"/>
        <end position="210"/>
    </location>
</feature>
<dbReference type="SMART" id="SM00387">
    <property type="entry name" value="HATPase_c"/>
    <property type="match status" value="1"/>
</dbReference>
<dbReference type="Pfam" id="PF00072">
    <property type="entry name" value="Response_reg"/>
    <property type="match status" value="1"/>
</dbReference>
<dbReference type="SMART" id="SM01231">
    <property type="entry name" value="H-kinase_dim"/>
    <property type="match status" value="1"/>
</dbReference>
<dbReference type="InterPro" id="IPR004105">
    <property type="entry name" value="CheA-like_dim"/>
</dbReference>
<proteinExistence type="predicted"/>
<dbReference type="Proteomes" id="UP001181622">
    <property type="component" value="Unassembled WGS sequence"/>
</dbReference>
<dbReference type="Pfam" id="PF01584">
    <property type="entry name" value="CheW"/>
    <property type="match status" value="2"/>
</dbReference>
<dbReference type="PANTHER" id="PTHR43395:SF1">
    <property type="entry name" value="CHEMOTAXIS PROTEIN CHEA"/>
    <property type="match status" value="1"/>
</dbReference>
<evidence type="ECO:0000313" key="15">
    <source>
        <dbReference type="Proteomes" id="UP001181622"/>
    </source>
</evidence>
<comment type="caution">
    <text evidence="14">The sequence shown here is derived from an EMBL/GenBank/DDBJ whole genome shotgun (WGS) entry which is preliminary data.</text>
</comment>
<dbReference type="CDD" id="cd16916">
    <property type="entry name" value="HATPase_CheA-like"/>
    <property type="match status" value="1"/>
</dbReference>
<feature type="domain" description="CheW-like" evidence="12">
    <location>
        <begin position="617"/>
        <end position="745"/>
    </location>
</feature>
<dbReference type="PRINTS" id="PR00344">
    <property type="entry name" value="BCTRLSENSOR"/>
</dbReference>
<dbReference type="Gene3D" id="1.20.120.160">
    <property type="entry name" value="HPT domain"/>
    <property type="match status" value="1"/>
</dbReference>
<reference evidence="14" key="1">
    <citation type="submission" date="2020-10" db="EMBL/GenBank/DDBJ databases">
        <authorList>
            <person name="Abbas A."/>
            <person name="Razzaq R."/>
            <person name="Waqas M."/>
            <person name="Abbas N."/>
            <person name="Nielsen T.K."/>
            <person name="Hansen L.H."/>
            <person name="Hussain S."/>
            <person name="Shahid M."/>
        </authorList>
    </citation>
    <scope>NUCLEOTIDE SEQUENCE</scope>
    <source>
        <strain evidence="14">S14</strain>
    </source>
</reference>
<comment type="catalytic activity">
    <reaction evidence="1">
        <text>ATP + protein L-histidine = ADP + protein N-phospho-L-histidine.</text>
        <dbReference type="EC" id="2.7.13.3"/>
    </reaction>
</comment>
<dbReference type="SUPFAM" id="SSF50341">
    <property type="entry name" value="CheW-like"/>
    <property type="match status" value="2"/>
</dbReference>
<dbReference type="Gene3D" id="3.30.565.10">
    <property type="entry name" value="Histidine kinase-like ATPase, C-terminal domain"/>
    <property type="match status" value="1"/>
</dbReference>
<dbReference type="InterPro" id="IPR004358">
    <property type="entry name" value="Sig_transdc_His_kin-like_C"/>
</dbReference>
<dbReference type="RefSeq" id="WP_309389105.1">
    <property type="nucleotide sequence ID" value="NZ_JADBEO010000006.1"/>
</dbReference>
<dbReference type="SMART" id="SM00073">
    <property type="entry name" value="HPT"/>
    <property type="match status" value="1"/>
</dbReference>
<evidence type="ECO:0000256" key="1">
    <source>
        <dbReference type="ARBA" id="ARBA00000085"/>
    </source>
</evidence>
<feature type="compositionally biased region" description="Low complexity" evidence="9">
    <location>
        <begin position="180"/>
        <end position="193"/>
    </location>
</feature>
<keyword evidence="15" id="KW-1185">Reference proteome</keyword>
<feature type="domain" description="Histidine kinase" evidence="10">
    <location>
        <begin position="215"/>
        <end position="455"/>
    </location>
</feature>
<dbReference type="InterPro" id="IPR036890">
    <property type="entry name" value="HATPase_C_sf"/>
</dbReference>
<evidence type="ECO:0000259" key="10">
    <source>
        <dbReference type="PROSITE" id="PS50109"/>
    </source>
</evidence>
<feature type="region of interest" description="Disordered" evidence="9">
    <location>
        <begin position="122"/>
        <end position="149"/>
    </location>
</feature>
<dbReference type="InterPro" id="IPR036097">
    <property type="entry name" value="HisK_dim/P_sf"/>
</dbReference>
<dbReference type="PROSITE" id="PS50851">
    <property type="entry name" value="CHEW"/>
    <property type="match status" value="2"/>
</dbReference>
<evidence type="ECO:0000256" key="9">
    <source>
        <dbReference type="SAM" id="MobiDB-lite"/>
    </source>
</evidence>
<evidence type="ECO:0000259" key="12">
    <source>
        <dbReference type="PROSITE" id="PS50851"/>
    </source>
</evidence>
<dbReference type="PANTHER" id="PTHR43395">
    <property type="entry name" value="SENSOR HISTIDINE KINASE CHEA"/>
    <property type="match status" value="1"/>
</dbReference>
<dbReference type="Gene3D" id="2.40.50.180">
    <property type="entry name" value="CheA-289, Domain 4"/>
    <property type="match status" value="1"/>
</dbReference>
<feature type="domain" description="CheW-like" evidence="12">
    <location>
        <begin position="457"/>
        <end position="595"/>
    </location>
</feature>
<dbReference type="EC" id="2.7.13.3" evidence="2"/>
<dbReference type="Pfam" id="PF02895">
    <property type="entry name" value="H-kinase_dim"/>
    <property type="match status" value="1"/>
</dbReference>
<dbReference type="SUPFAM" id="SSF47384">
    <property type="entry name" value="Homodimeric domain of signal transducing histidine kinase"/>
    <property type="match status" value="1"/>
</dbReference>
<evidence type="ECO:0000256" key="8">
    <source>
        <dbReference type="PROSITE-ProRule" id="PRU00169"/>
    </source>
</evidence>
<sequence length="885" mass="94425">MDDLLKDFLTETAENLDLVESDFVRFETEPGNDKILGNIFRLVHTVKGACGFLGLARLEAVAHAAETLMGRFRSGAVATPEAVTLILSAIDRIKEIMADIERNGVEPNGDDEALIAELDRQAAAAVPPPPPAELTPEQKTEAALGRPLKPGEVSLDELERLFQEAAGPESVAPSAPPAPAANQNGGAPEPAKAAGEEGGKDQPSVANQSIRVGVDTLDRLMTMVSELVLTRNQLTDTVRKTGDETFQLPLQRLTHVTAELQEGVMKARMQPIGAAWRAFPRLVRDLSADLGKKIELVMEGGDAELDRQVLDLIKDPLTHMVRNCADHGLEGPAERVAARKSETGTIRLSAFHQGGYVIVEICDDGRGLNPDKIRKKAVANGLTTQAEAERMSDQQVYRFIFAPGFSTADKVTNVSGRGVGLDVVRANVELIGGSIDLKSAPGAGTTFIIRIPLTLAIISALTVVAGADAYAIPQLAVLELVHAGARGEHRIEKVGDARLLRLRDQLLPLVGLKSLLGGDSVEADFDDNALVVVAQSSDEAFGIVVDEVLHTEEIVVKPMASRLKHIPLFAGTTILGDGSVVLILDPNGLAQSVSETARDARVATSEEQSGKVGESSVVPMLVFRAGAGAPKAAPLALLTRLEMIESSKIEIADGRHVVQYRGSLMPLIRASDDLMLNQTGEQPLLVFSDDGRWVGLIVDEILDIVEERIEIGLGSSSIGTQGTAVIAGKATEILDVGYYLTLAFDDWLSRKDRMQETTPQTRILLVDDSSFFRNMLAPALTASGFRVTPVDGAAAAIALVQEGKTFDIVVSDIEMPEMDGFGLAAALRGEPATAQIPIVALSSLTAPEVIQRAYQSGFSDYVAKFDRPGLVATLNALSSDQRRAA</sequence>
<dbReference type="PROSITE" id="PS50109">
    <property type="entry name" value="HIS_KIN"/>
    <property type="match status" value="1"/>
</dbReference>
<dbReference type="PROSITE" id="PS50110">
    <property type="entry name" value="RESPONSE_REGULATORY"/>
    <property type="match status" value="1"/>
</dbReference>
<evidence type="ECO:0000256" key="7">
    <source>
        <dbReference type="PROSITE-ProRule" id="PRU00110"/>
    </source>
</evidence>
<dbReference type="InterPro" id="IPR002545">
    <property type="entry name" value="CheW-lke_dom"/>
</dbReference>
<evidence type="ECO:0000256" key="2">
    <source>
        <dbReference type="ARBA" id="ARBA00012438"/>
    </source>
</evidence>
<dbReference type="InterPro" id="IPR036641">
    <property type="entry name" value="HPT_dom_sf"/>
</dbReference>
<evidence type="ECO:0000256" key="6">
    <source>
        <dbReference type="ARBA" id="ARBA00023012"/>
    </source>
</evidence>
<dbReference type="SUPFAM" id="SSF55874">
    <property type="entry name" value="ATPase domain of HSP90 chaperone/DNA topoisomerase II/histidine kinase"/>
    <property type="match status" value="1"/>
</dbReference>
<dbReference type="InterPro" id="IPR011006">
    <property type="entry name" value="CheY-like_superfamily"/>
</dbReference>
<dbReference type="InterPro" id="IPR051315">
    <property type="entry name" value="Bact_Chemotaxis_CheA"/>
</dbReference>
<dbReference type="SUPFAM" id="SSF47226">
    <property type="entry name" value="Histidine-containing phosphotransfer domain, HPT domain"/>
    <property type="match status" value="1"/>
</dbReference>
<protein>
    <recommendedName>
        <fullName evidence="2">histidine kinase</fullName>
        <ecNumber evidence="2">2.7.13.3</ecNumber>
    </recommendedName>
</protein>
<evidence type="ECO:0000256" key="5">
    <source>
        <dbReference type="ARBA" id="ARBA00022777"/>
    </source>
</evidence>
<evidence type="ECO:0000256" key="3">
    <source>
        <dbReference type="ARBA" id="ARBA00022553"/>
    </source>
</evidence>
<organism evidence="14 15">
    <name type="scientific">Chelatococcus sambhunathii</name>
    <dbReference type="NCBI Taxonomy" id="363953"/>
    <lineage>
        <taxon>Bacteria</taxon>
        <taxon>Pseudomonadati</taxon>
        <taxon>Pseudomonadota</taxon>
        <taxon>Alphaproteobacteria</taxon>
        <taxon>Hyphomicrobiales</taxon>
        <taxon>Chelatococcaceae</taxon>
        <taxon>Chelatococcus</taxon>
    </lineage>
</organism>
<dbReference type="Gene3D" id="2.30.30.40">
    <property type="entry name" value="SH3 Domains"/>
    <property type="match status" value="1"/>
</dbReference>
<name>A0ABU1DCG3_9HYPH</name>
<dbReference type="InterPro" id="IPR005467">
    <property type="entry name" value="His_kinase_dom"/>
</dbReference>
<evidence type="ECO:0000313" key="14">
    <source>
        <dbReference type="EMBL" id="MDR4305798.1"/>
    </source>
</evidence>
<evidence type="ECO:0000256" key="4">
    <source>
        <dbReference type="ARBA" id="ARBA00022679"/>
    </source>
</evidence>
<dbReference type="Gene3D" id="3.40.50.2300">
    <property type="match status" value="1"/>
</dbReference>
<dbReference type="EMBL" id="JADBEO010000006">
    <property type="protein sequence ID" value="MDR4305798.1"/>
    <property type="molecule type" value="Genomic_DNA"/>
</dbReference>